<keyword evidence="4" id="KW-1185">Reference proteome</keyword>
<dbReference type="EMBL" id="SSSM01000005">
    <property type="protein sequence ID" value="THG29913.1"/>
    <property type="molecule type" value="Genomic_DNA"/>
</dbReference>
<gene>
    <name evidence="3" type="ORF">E6C64_14800</name>
</gene>
<name>A0A4S4FHV8_9MICO</name>
<sequence>MSARGLRLGPPPAGGADPQERSARRSGHPRVIGYYVHHHGAGHLHRAAALAAAVDDEVAGFSSLDAPAGWTGPWTVLPLDTDASPPEDASANGRLHWVPLGSVGLADRMATIAQWIARERPSCFVIDVSVEVALLCRLLGVPVVVVAQPGARTDPAHTLVYDIAAAVIAPWPPSVSPLRTAAELGERLHTVGAISRTPVRPPGIPRRDGSIVILQGRGGRGPSSVDRVSAKLREAGIGDPVPATGSEREIADLLRSAQVVIAHCGQNAIAEIAAARTPAVLIAEDRPHGEQSAMARAIDASDMPATVFPVDAGLDHDVDLGLDLDDLARTIERARGLDGDLWSGWVDGEAAARAAAVIQRVAASSASGRHGR</sequence>
<dbReference type="Proteomes" id="UP000309133">
    <property type="component" value="Unassembled WGS sequence"/>
</dbReference>
<dbReference type="InterPro" id="IPR007235">
    <property type="entry name" value="Glyco_trans_28_C"/>
</dbReference>
<keyword evidence="3" id="KW-0808">Transferase</keyword>
<comment type="caution">
    <text evidence="3">The sequence shown here is derived from an EMBL/GenBank/DDBJ whole genome shotgun (WGS) entry which is preliminary data.</text>
</comment>
<dbReference type="SUPFAM" id="SSF53756">
    <property type="entry name" value="UDP-Glycosyltransferase/glycogen phosphorylase"/>
    <property type="match status" value="1"/>
</dbReference>
<dbReference type="Pfam" id="PF04101">
    <property type="entry name" value="Glyco_tran_28_C"/>
    <property type="match status" value="1"/>
</dbReference>
<evidence type="ECO:0000256" key="1">
    <source>
        <dbReference type="SAM" id="MobiDB-lite"/>
    </source>
</evidence>
<dbReference type="GO" id="GO:0016758">
    <property type="term" value="F:hexosyltransferase activity"/>
    <property type="evidence" value="ECO:0007669"/>
    <property type="project" value="InterPro"/>
</dbReference>
<protein>
    <submittedName>
        <fullName evidence="3">Glycosyl transferase</fullName>
    </submittedName>
</protein>
<proteinExistence type="predicted"/>
<evidence type="ECO:0000259" key="2">
    <source>
        <dbReference type="Pfam" id="PF04101"/>
    </source>
</evidence>
<evidence type="ECO:0000313" key="3">
    <source>
        <dbReference type="EMBL" id="THG29913.1"/>
    </source>
</evidence>
<feature type="domain" description="Glycosyl transferase family 28 C-terminal" evidence="2">
    <location>
        <begin position="239"/>
        <end position="295"/>
    </location>
</feature>
<dbReference type="AlphaFoldDB" id="A0A4S4FHV8"/>
<organism evidence="3 4">
    <name type="scientific">Naasia lichenicola</name>
    <dbReference type="NCBI Taxonomy" id="2565933"/>
    <lineage>
        <taxon>Bacteria</taxon>
        <taxon>Bacillati</taxon>
        <taxon>Actinomycetota</taxon>
        <taxon>Actinomycetes</taxon>
        <taxon>Micrococcales</taxon>
        <taxon>Microbacteriaceae</taxon>
        <taxon>Naasia</taxon>
    </lineage>
</organism>
<reference evidence="3 4" key="1">
    <citation type="submission" date="2019-04" db="EMBL/GenBank/DDBJ databases">
        <authorList>
            <person name="Jiang L."/>
        </authorList>
    </citation>
    <scope>NUCLEOTIDE SEQUENCE [LARGE SCALE GENOMIC DNA]</scope>
    <source>
        <strain evidence="3 4">YIM 131853</strain>
    </source>
</reference>
<accession>A0A4S4FHV8</accession>
<evidence type="ECO:0000313" key="4">
    <source>
        <dbReference type="Proteomes" id="UP000309133"/>
    </source>
</evidence>
<dbReference type="Gene3D" id="3.40.50.2000">
    <property type="entry name" value="Glycogen Phosphorylase B"/>
    <property type="match status" value="1"/>
</dbReference>
<feature type="region of interest" description="Disordered" evidence="1">
    <location>
        <begin position="1"/>
        <end position="25"/>
    </location>
</feature>